<dbReference type="GO" id="GO:0004824">
    <property type="term" value="F:lysine-tRNA ligase activity"/>
    <property type="evidence" value="ECO:0007669"/>
    <property type="project" value="UniProtKB-EC"/>
</dbReference>
<dbReference type="CDD" id="cd00775">
    <property type="entry name" value="LysRS_core"/>
    <property type="match status" value="1"/>
</dbReference>
<dbReference type="GO" id="GO:0005524">
    <property type="term" value="F:ATP binding"/>
    <property type="evidence" value="ECO:0007669"/>
    <property type="project" value="UniProtKB-KW"/>
</dbReference>
<comment type="caution">
    <text evidence="13">The sequence shown here is derived from an EMBL/GenBank/DDBJ whole genome shotgun (WGS) entry which is preliminary data.</text>
</comment>
<keyword evidence="8" id="KW-0030">Aminoacyl-tRNA synthetase</keyword>
<dbReference type="GO" id="GO:0000049">
    <property type="term" value="F:tRNA binding"/>
    <property type="evidence" value="ECO:0007669"/>
    <property type="project" value="TreeGrafter"/>
</dbReference>
<dbReference type="InterPro" id="IPR044136">
    <property type="entry name" value="Lys-tRNA-ligase_II_N"/>
</dbReference>
<evidence type="ECO:0000256" key="1">
    <source>
        <dbReference type="ARBA" id="ARBA00004496"/>
    </source>
</evidence>
<dbReference type="GO" id="GO:0006430">
    <property type="term" value="P:lysyl-tRNA aminoacylation"/>
    <property type="evidence" value="ECO:0007669"/>
    <property type="project" value="InterPro"/>
</dbReference>
<feature type="region of interest" description="Disordered" evidence="11">
    <location>
        <begin position="533"/>
        <end position="554"/>
    </location>
</feature>
<evidence type="ECO:0000256" key="7">
    <source>
        <dbReference type="ARBA" id="ARBA00022917"/>
    </source>
</evidence>
<dbReference type="NCBIfam" id="NF001756">
    <property type="entry name" value="PRK00484.1"/>
    <property type="match status" value="1"/>
</dbReference>
<keyword evidence="14" id="KW-1185">Reference proteome</keyword>
<protein>
    <recommendedName>
        <fullName evidence="10">Lysine--tRNA ligase</fullName>
        <ecNumber evidence="10">6.1.1.6</ecNumber>
    </recommendedName>
    <alternativeName>
        <fullName evidence="10">Lysyl-tRNA synthetase</fullName>
    </alternativeName>
</protein>
<keyword evidence="4" id="KW-0436">Ligase</keyword>
<name>A0A8J2N3U0_9PLEO</name>
<keyword evidence="7" id="KW-0648">Protein biosynthesis</keyword>
<evidence type="ECO:0000256" key="5">
    <source>
        <dbReference type="ARBA" id="ARBA00022741"/>
    </source>
</evidence>
<keyword evidence="6" id="KW-0067">ATP-binding</keyword>
<dbReference type="PRINTS" id="PR00982">
    <property type="entry name" value="TRNASYNTHLYS"/>
</dbReference>
<dbReference type="InterPro" id="IPR002313">
    <property type="entry name" value="Lys-tRNA-ligase_II"/>
</dbReference>
<dbReference type="GO" id="GO:0005829">
    <property type="term" value="C:cytosol"/>
    <property type="evidence" value="ECO:0007669"/>
    <property type="project" value="TreeGrafter"/>
</dbReference>
<dbReference type="SUPFAM" id="SSF50249">
    <property type="entry name" value="Nucleic acid-binding proteins"/>
    <property type="match status" value="1"/>
</dbReference>
<dbReference type="Proteomes" id="UP000676310">
    <property type="component" value="Unassembled WGS sequence"/>
</dbReference>
<dbReference type="InterPro" id="IPR004365">
    <property type="entry name" value="NA-bd_OB_tRNA"/>
</dbReference>
<dbReference type="GeneID" id="67021823"/>
<accession>A0A8J2N3U0</accession>
<keyword evidence="5" id="KW-0547">Nucleotide-binding</keyword>
<feature type="domain" description="Aminoacyl-transfer RNA synthetases class-II family profile" evidence="12">
    <location>
        <begin position="200"/>
        <end position="525"/>
    </location>
</feature>
<evidence type="ECO:0000313" key="13">
    <source>
        <dbReference type="EMBL" id="CAG5181086.1"/>
    </source>
</evidence>
<evidence type="ECO:0000256" key="11">
    <source>
        <dbReference type="SAM" id="MobiDB-lite"/>
    </source>
</evidence>
<dbReference type="EC" id="6.1.1.6" evidence="10"/>
<evidence type="ECO:0000256" key="9">
    <source>
        <dbReference type="ARBA" id="ARBA00048573"/>
    </source>
</evidence>
<dbReference type="FunFam" id="3.30.930.10:FF:000238">
    <property type="entry name" value="Lysine--tRNA ligase"/>
    <property type="match status" value="1"/>
</dbReference>
<keyword evidence="3" id="KW-0963">Cytoplasm</keyword>
<dbReference type="NCBIfam" id="TIGR00499">
    <property type="entry name" value="lysS_bact"/>
    <property type="match status" value="1"/>
</dbReference>
<proteinExistence type="inferred from homology"/>
<evidence type="ECO:0000313" key="14">
    <source>
        <dbReference type="Proteomes" id="UP000676310"/>
    </source>
</evidence>
<comment type="similarity">
    <text evidence="2">Belongs to the class-II aminoacyl-tRNA synthetase family.</text>
</comment>
<dbReference type="OrthoDB" id="21243at2759"/>
<feature type="region of interest" description="Disordered" evidence="11">
    <location>
        <begin position="1"/>
        <end position="25"/>
    </location>
</feature>
<dbReference type="InterPro" id="IPR006195">
    <property type="entry name" value="aa-tRNA-synth_II"/>
</dbReference>
<dbReference type="EMBL" id="CAJRGZ010000025">
    <property type="protein sequence ID" value="CAG5181086.1"/>
    <property type="molecule type" value="Genomic_DNA"/>
</dbReference>
<dbReference type="Pfam" id="PF00152">
    <property type="entry name" value="tRNA-synt_2"/>
    <property type="match status" value="1"/>
</dbReference>
<feature type="compositionally biased region" description="Polar residues" evidence="11">
    <location>
        <begin position="538"/>
        <end position="551"/>
    </location>
</feature>
<evidence type="ECO:0000256" key="10">
    <source>
        <dbReference type="RuleBase" id="RU003748"/>
    </source>
</evidence>
<dbReference type="InterPro" id="IPR004364">
    <property type="entry name" value="Aa-tRNA-synt_II"/>
</dbReference>
<dbReference type="AlphaFoldDB" id="A0A8J2N3U0"/>
<dbReference type="PANTHER" id="PTHR42918:SF9">
    <property type="entry name" value="LYSINE--TRNA LIGASE"/>
    <property type="match status" value="1"/>
</dbReference>
<evidence type="ECO:0000259" key="12">
    <source>
        <dbReference type="PROSITE" id="PS50862"/>
    </source>
</evidence>
<gene>
    <name evidence="13" type="ORF">ALTATR162_LOCUS9586</name>
</gene>
<dbReference type="PANTHER" id="PTHR42918">
    <property type="entry name" value="LYSYL-TRNA SYNTHETASE"/>
    <property type="match status" value="1"/>
</dbReference>
<dbReference type="SUPFAM" id="SSF55681">
    <property type="entry name" value="Class II aaRS and biotin synthetases"/>
    <property type="match status" value="1"/>
</dbReference>
<sequence length="581" mass="65829">MTINGITTTAPRQRARREQQETLPPHKYYENQSTLVQHLRGEAHEDGLYSSFIPNLTDLAAFRERHESIATGEQLRDIEYTMRGRIITIRSAGERLRFYEVQLGEEKMQVVCQVTESDDIAAYKQQHEHLARGDQIGVTGHPGRTAPRNRPVGELSLFAHQVILLAPSLHMLPKTLTDAETRHRDRPLDFITNRRSRDMLRTWDAMEAYIASFLRSRGYISVVTPILCHQAGGAAAKPFITHHNDLKRDMYLRTATELHLKPLVVGGIDRVFEIGRVFRNEDMDLTHNPEFTSCEFYQADADYEVMMQVTQEMISGLVKNVTGSYVTRFTNQTGEEREINWEGPWERIEMMPALEAACGVKFPPASELHTEESRQFLLGLLSGRNVVCSPPHTNARLLDKLVGVYIESRITNPTFIMNHPKLMSPLAKTHRSIPGLTERAEVFVCGFEICNLYSELNDPFEQRDRFMEQARQKDQGDDEAQGIDEEFIKALEYGMPPTAGCGPGLDRIMMFLTNNYTIKEVLAFPMMREEAKKGGSAASGTQTEKTMQSQAEKAAEKRQQLLALRAQTTALEAEIAALAID</sequence>
<dbReference type="Gene3D" id="3.30.930.10">
    <property type="entry name" value="Bira Bifunctional Protein, Domain 2"/>
    <property type="match status" value="1"/>
</dbReference>
<organism evidence="13 14">
    <name type="scientific">Alternaria atra</name>
    <dbReference type="NCBI Taxonomy" id="119953"/>
    <lineage>
        <taxon>Eukaryota</taxon>
        <taxon>Fungi</taxon>
        <taxon>Dikarya</taxon>
        <taxon>Ascomycota</taxon>
        <taxon>Pezizomycotina</taxon>
        <taxon>Dothideomycetes</taxon>
        <taxon>Pleosporomycetidae</taxon>
        <taxon>Pleosporales</taxon>
        <taxon>Pleosporineae</taxon>
        <taxon>Pleosporaceae</taxon>
        <taxon>Alternaria</taxon>
        <taxon>Alternaria sect. Ulocladioides</taxon>
    </lineage>
</organism>
<dbReference type="RefSeq" id="XP_043173155.1">
    <property type="nucleotide sequence ID" value="XM_043317220.1"/>
</dbReference>
<evidence type="ECO:0000256" key="3">
    <source>
        <dbReference type="ARBA" id="ARBA00022490"/>
    </source>
</evidence>
<dbReference type="Gene3D" id="2.40.50.140">
    <property type="entry name" value="Nucleic acid-binding proteins"/>
    <property type="match status" value="1"/>
</dbReference>
<evidence type="ECO:0000256" key="2">
    <source>
        <dbReference type="ARBA" id="ARBA00008226"/>
    </source>
</evidence>
<evidence type="ECO:0000256" key="8">
    <source>
        <dbReference type="ARBA" id="ARBA00023146"/>
    </source>
</evidence>
<comment type="subcellular location">
    <subcellularLocation>
        <location evidence="1">Cytoplasm</location>
    </subcellularLocation>
</comment>
<dbReference type="InterPro" id="IPR018149">
    <property type="entry name" value="Lys-tRNA-synth_II_C"/>
</dbReference>
<dbReference type="InterPro" id="IPR045864">
    <property type="entry name" value="aa-tRNA-synth_II/BPL/LPL"/>
</dbReference>
<reference evidence="13" key="1">
    <citation type="submission" date="2021-05" db="EMBL/GenBank/DDBJ databases">
        <authorList>
            <person name="Stam R."/>
        </authorList>
    </citation>
    <scope>NUCLEOTIDE SEQUENCE</scope>
    <source>
        <strain evidence="13">CS162</strain>
    </source>
</reference>
<dbReference type="FunFam" id="2.40.50.140:FF:000050">
    <property type="entry name" value="Lysine--tRNA ligase"/>
    <property type="match status" value="1"/>
</dbReference>
<dbReference type="Pfam" id="PF01336">
    <property type="entry name" value="tRNA_anti-codon"/>
    <property type="match status" value="1"/>
</dbReference>
<dbReference type="CDD" id="cd04322">
    <property type="entry name" value="LysRS_N"/>
    <property type="match status" value="1"/>
</dbReference>
<evidence type="ECO:0000256" key="6">
    <source>
        <dbReference type="ARBA" id="ARBA00022840"/>
    </source>
</evidence>
<comment type="catalytic activity">
    <reaction evidence="9 10">
        <text>tRNA(Lys) + L-lysine + ATP = L-lysyl-tRNA(Lys) + AMP + diphosphate</text>
        <dbReference type="Rhea" id="RHEA:20792"/>
        <dbReference type="Rhea" id="RHEA-COMP:9696"/>
        <dbReference type="Rhea" id="RHEA-COMP:9697"/>
        <dbReference type="ChEBI" id="CHEBI:30616"/>
        <dbReference type="ChEBI" id="CHEBI:32551"/>
        <dbReference type="ChEBI" id="CHEBI:33019"/>
        <dbReference type="ChEBI" id="CHEBI:78442"/>
        <dbReference type="ChEBI" id="CHEBI:78529"/>
        <dbReference type="ChEBI" id="CHEBI:456215"/>
        <dbReference type="EC" id="6.1.1.6"/>
    </reaction>
</comment>
<evidence type="ECO:0000256" key="4">
    <source>
        <dbReference type="ARBA" id="ARBA00022598"/>
    </source>
</evidence>
<dbReference type="InterPro" id="IPR012340">
    <property type="entry name" value="NA-bd_OB-fold"/>
</dbReference>
<dbReference type="PROSITE" id="PS50862">
    <property type="entry name" value="AA_TRNA_LIGASE_II"/>
    <property type="match status" value="1"/>
</dbReference>